<dbReference type="Pfam" id="PF00931">
    <property type="entry name" value="NB-ARC"/>
    <property type="match status" value="1"/>
</dbReference>
<protein>
    <recommendedName>
        <fullName evidence="1">NB-ARC domain-containing protein</fullName>
    </recommendedName>
</protein>
<organism evidence="2 3">
    <name type="scientific">Protea cynaroides</name>
    <dbReference type="NCBI Taxonomy" id="273540"/>
    <lineage>
        <taxon>Eukaryota</taxon>
        <taxon>Viridiplantae</taxon>
        <taxon>Streptophyta</taxon>
        <taxon>Embryophyta</taxon>
        <taxon>Tracheophyta</taxon>
        <taxon>Spermatophyta</taxon>
        <taxon>Magnoliopsida</taxon>
        <taxon>Proteales</taxon>
        <taxon>Proteaceae</taxon>
        <taxon>Protea</taxon>
    </lineage>
</organism>
<evidence type="ECO:0000313" key="3">
    <source>
        <dbReference type="Proteomes" id="UP001141806"/>
    </source>
</evidence>
<evidence type="ECO:0000259" key="1">
    <source>
        <dbReference type="Pfam" id="PF00931"/>
    </source>
</evidence>
<dbReference type="Gene3D" id="3.40.50.300">
    <property type="entry name" value="P-loop containing nucleotide triphosphate hydrolases"/>
    <property type="match status" value="1"/>
</dbReference>
<accession>A0A9Q0GKI4</accession>
<evidence type="ECO:0000313" key="2">
    <source>
        <dbReference type="EMBL" id="KAJ4938733.1"/>
    </source>
</evidence>
<dbReference type="GO" id="GO:0043531">
    <property type="term" value="F:ADP binding"/>
    <property type="evidence" value="ECO:0007669"/>
    <property type="project" value="InterPro"/>
</dbReference>
<gene>
    <name evidence="2" type="ORF">NE237_014295</name>
</gene>
<keyword evidence="3" id="KW-1185">Reference proteome</keyword>
<dbReference type="Proteomes" id="UP001141806">
    <property type="component" value="Unassembled WGS sequence"/>
</dbReference>
<dbReference type="PRINTS" id="PR00364">
    <property type="entry name" value="DISEASERSIST"/>
</dbReference>
<dbReference type="OrthoDB" id="2973320at2759"/>
<proteinExistence type="predicted"/>
<dbReference type="AlphaFoldDB" id="A0A9Q0GKI4"/>
<dbReference type="InterPro" id="IPR002182">
    <property type="entry name" value="NB-ARC"/>
</dbReference>
<reference evidence="2" key="1">
    <citation type="journal article" date="2023" name="Plant J.">
        <title>The genome of the king protea, Protea cynaroides.</title>
        <authorList>
            <person name="Chang J."/>
            <person name="Duong T.A."/>
            <person name="Schoeman C."/>
            <person name="Ma X."/>
            <person name="Roodt D."/>
            <person name="Barker N."/>
            <person name="Li Z."/>
            <person name="Van de Peer Y."/>
            <person name="Mizrachi E."/>
        </authorList>
    </citation>
    <scope>NUCLEOTIDE SEQUENCE</scope>
    <source>
        <tissue evidence="2">Young leaves</tissue>
    </source>
</reference>
<feature type="domain" description="NB-ARC" evidence="1">
    <location>
        <begin position="86"/>
        <end position="243"/>
    </location>
</feature>
<dbReference type="EMBL" id="JAMYWD010002225">
    <property type="protein sequence ID" value="KAJ4938733.1"/>
    <property type="molecule type" value="Genomic_DNA"/>
</dbReference>
<dbReference type="PANTHER" id="PTHR36766">
    <property type="entry name" value="PLANT BROAD-SPECTRUM MILDEW RESISTANCE PROTEIN RPW8"/>
    <property type="match status" value="1"/>
</dbReference>
<dbReference type="SUPFAM" id="SSF52540">
    <property type="entry name" value="P-loop containing nucleoside triphosphate hydrolases"/>
    <property type="match status" value="1"/>
</dbReference>
<dbReference type="InterPro" id="IPR027417">
    <property type="entry name" value="P-loop_NTPase"/>
</dbReference>
<name>A0A9Q0GKI4_9MAGN</name>
<dbReference type="PANTHER" id="PTHR36766:SF70">
    <property type="entry name" value="DISEASE RESISTANCE PROTEIN RGA4"/>
    <property type="match status" value="1"/>
</dbReference>
<comment type="caution">
    <text evidence="2">The sequence shown here is derived from an EMBL/GenBank/DDBJ whole genome shotgun (WGS) entry which is preliminary data.</text>
</comment>
<sequence length="247" mass="28300">MVKVRNFFSRSNPFAFRLKMAHKFKDINEALDVIRKDVAIFGLNLVRVESSSADHFTFMRRADRQTLSLINDLEVVGRGAIDKSKLVHMLVNNSTSNDQIISVIPIVGMGLLGETTLVQLVFNDLLIVKHFDLGTWVCVCDEFEVERLVKEIIEPVGAKCDASINLDAIARTLKEKLMGKWFLLVLDDVWNKDPERWDRLKELLKFGNVGRTVIVTTRNNKIARMMATNYTHYLRMLLDQECLSKSI</sequence>